<accession>A0AAW1NS85</accession>
<proteinExistence type="predicted"/>
<evidence type="ECO:0000313" key="2">
    <source>
        <dbReference type="Proteomes" id="UP001465755"/>
    </source>
</evidence>
<reference evidence="1 2" key="1">
    <citation type="journal article" date="2024" name="Nat. Commun.">
        <title>Phylogenomics reveals the evolutionary origins of lichenization in chlorophyte algae.</title>
        <authorList>
            <person name="Puginier C."/>
            <person name="Libourel C."/>
            <person name="Otte J."/>
            <person name="Skaloud P."/>
            <person name="Haon M."/>
            <person name="Grisel S."/>
            <person name="Petersen M."/>
            <person name="Berrin J.G."/>
            <person name="Delaux P.M."/>
            <person name="Dal Grande F."/>
            <person name="Keller J."/>
        </authorList>
    </citation>
    <scope>NUCLEOTIDE SEQUENCE [LARGE SCALE GENOMIC DNA]</scope>
    <source>
        <strain evidence="1 2">SAG 2036</strain>
    </source>
</reference>
<dbReference type="EMBL" id="JALJOQ010000124">
    <property type="protein sequence ID" value="KAK9795855.1"/>
    <property type="molecule type" value="Genomic_DNA"/>
</dbReference>
<organism evidence="1 2">
    <name type="scientific">Symbiochloris irregularis</name>
    <dbReference type="NCBI Taxonomy" id="706552"/>
    <lineage>
        <taxon>Eukaryota</taxon>
        <taxon>Viridiplantae</taxon>
        <taxon>Chlorophyta</taxon>
        <taxon>core chlorophytes</taxon>
        <taxon>Trebouxiophyceae</taxon>
        <taxon>Trebouxiales</taxon>
        <taxon>Trebouxiaceae</taxon>
        <taxon>Symbiochloris</taxon>
    </lineage>
</organism>
<dbReference type="Proteomes" id="UP001465755">
    <property type="component" value="Unassembled WGS sequence"/>
</dbReference>
<evidence type="ECO:0000313" key="1">
    <source>
        <dbReference type="EMBL" id="KAK9795855.1"/>
    </source>
</evidence>
<comment type="caution">
    <text evidence="1">The sequence shown here is derived from an EMBL/GenBank/DDBJ whole genome shotgun (WGS) entry which is preliminary data.</text>
</comment>
<gene>
    <name evidence="1" type="ORF">WJX73_006639</name>
</gene>
<dbReference type="AlphaFoldDB" id="A0AAW1NS85"/>
<sequence length="185" mass="20967">MGDTSASLNPVQYQPTLAWQLKDADKLPQHLQMETYMPPALTEDDARVLFDNGAQLVQEHWRSSTRVLTLQTYRVNHEHKRLLAKRLECTLSKDPNRLSVCIYEVFMPMAQICLSGLTTLMKETPGMPWGHKNAASYYHKATPLAMLSICASLASDTSYKSNDAWQEIIKNSFKESLISMVQSDT</sequence>
<name>A0AAW1NS85_9CHLO</name>
<keyword evidence="2" id="KW-1185">Reference proteome</keyword>
<protein>
    <submittedName>
        <fullName evidence="1">Uncharacterized protein</fullName>
    </submittedName>
</protein>